<comment type="function">
    <text evidence="5">Bifunctional serine/threonine kinase and phosphorylase involved in the regulation of the phosphoenolpyruvate synthase (PEPS) by catalyzing its phosphorylation/dephosphorylation.</text>
</comment>
<dbReference type="GO" id="GO:0016776">
    <property type="term" value="F:phosphotransferase activity, phosphate group as acceptor"/>
    <property type="evidence" value="ECO:0007669"/>
    <property type="project" value="UniProtKB-UniRule"/>
</dbReference>
<dbReference type="EC" id="2.7.4.28" evidence="5"/>
<comment type="similarity">
    <text evidence="5">Belongs to the pyruvate, phosphate/water dikinase regulatory protein family. PSRP subfamily.</text>
</comment>
<evidence type="ECO:0000256" key="1">
    <source>
        <dbReference type="ARBA" id="ARBA00022527"/>
    </source>
</evidence>
<dbReference type="EMBL" id="LNYP01000029">
    <property type="protein sequence ID" value="KTD37986.1"/>
    <property type="molecule type" value="Genomic_DNA"/>
</dbReference>
<dbReference type="PANTHER" id="PTHR31756">
    <property type="entry name" value="PYRUVATE, PHOSPHATE DIKINASE REGULATORY PROTEIN 1, CHLOROPLASTIC"/>
    <property type="match status" value="1"/>
</dbReference>
<dbReference type="EC" id="2.7.11.33" evidence="5"/>
<dbReference type="Proteomes" id="UP000054858">
    <property type="component" value="Unassembled WGS sequence"/>
</dbReference>
<dbReference type="GO" id="GO:0005524">
    <property type="term" value="F:ATP binding"/>
    <property type="evidence" value="ECO:0007669"/>
    <property type="project" value="InterPro"/>
</dbReference>
<dbReference type="HAMAP" id="MF_01062">
    <property type="entry name" value="PSRP"/>
    <property type="match status" value="1"/>
</dbReference>
<dbReference type="InterPro" id="IPR005177">
    <property type="entry name" value="Kinase-pyrophosphorylase"/>
</dbReference>
<protein>
    <recommendedName>
        <fullName evidence="5">Putative phosphoenolpyruvate synthase regulatory protein</fullName>
        <shortName evidence="5">PEP synthase regulatory protein</shortName>
        <shortName evidence="5">PSRP</shortName>
        <ecNumber evidence="5">2.7.11.33</ecNumber>
        <ecNumber evidence="5">2.7.4.28</ecNumber>
    </recommendedName>
    <alternativeName>
        <fullName evidence="5">Pyruvate, water dikinase regulatory protein</fullName>
    </alternativeName>
</protein>
<comment type="catalytic activity">
    <reaction evidence="5">
        <text>[pyruvate, water dikinase] + ADP = [pyruvate, water dikinase]-phosphate + AMP + H(+)</text>
        <dbReference type="Rhea" id="RHEA:46020"/>
        <dbReference type="Rhea" id="RHEA-COMP:11425"/>
        <dbReference type="Rhea" id="RHEA-COMP:11426"/>
        <dbReference type="ChEBI" id="CHEBI:15378"/>
        <dbReference type="ChEBI" id="CHEBI:43176"/>
        <dbReference type="ChEBI" id="CHEBI:68546"/>
        <dbReference type="ChEBI" id="CHEBI:456215"/>
        <dbReference type="ChEBI" id="CHEBI:456216"/>
        <dbReference type="EC" id="2.7.11.33"/>
    </reaction>
</comment>
<dbReference type="NCBIfam" id="NF003742">
    <property type="entry name" value="PRK05339.1"/>
    <property type="match status" value="1"/>
</dbReference>
<dbReference type="AlphaFoldDB" id="A0A0W0X0B0"/>
<dbReference type="GO" id="GO:0004674">
    <property type="term" value="F:protein serine/threonine kinase activity"/>
    <property type="evidence" value="ECO:0007669"/>
    <property type="project" value="UniProtKB-UniRule"/>
</dbReference>
<keyword evidence="2 5" id="KW-0808">Transferase</keyword>
<dbReference type="RefSeq" id="WP_025385790.1">
    <property type="nucleotide sequence ID" value="NZ_LCUA01000004.1"/>
</dbReference>
<keyword evidence="1 5" id="KW-0723">Serine/threonine-protein kinase</keyword>
<keyword evidence="4 5" id="KW-0418">Kinase</keyword>
<evidence type="ECO:0000256" key="5">
    <source>
        <dbReference type="HAMAP-Rule" id="MF_01062"/>
    </source>
</evidence>
<sequence>MIRYVFMISDGTGITAESLGNSLLTQFEQIEFEKQTIPYVDSIDKAEAVITRLNDCFEETGIKPLVFMTLVNPAIGTCIKQANACVFDLFNAFLAPLEQELNIKSSYTVGRTHGVADAKSYDQRIEAVNFALAHDDGIKTSDYEKADIILIGVSRCGKTPSCLYMALQFGILAANYPFTEEEELSEFRFPEILRPYKSKLFGLTIDASRLQQIRTERRPNSQYASSEQCRLEVSEVEAMYRRENIPFLNSTRYSIEEITTKIMAAAGLKRKL</sequence>
<evidence type="ECO:0000313" key="6">
    <source>
        <dbReference type="EMBL" id="KTD37986.1"/>
    </source>
</evidence>
<comment type="caution">
    <text evidence="6">The sequence shown here is derived from an EMBL/GenBank/DDBJ whole genome shotgun (WGS) entry which is preliminary data.</text>
</comment>
<proteinExistence type="inferred from homology"/>
<comment type="catalytic activity">
    <reaction evidence="5">
        <text>[pyruvate, water dikinase]-phosphate + phosphate + H(+) = [pyruvate, water dikinase] + diphosphate</text>
        <dbReference type="Rhea" id="RHEA:48580"/>
        <dbReference type="Rhea" id="RHEA-COMP:11425"/>
        <dbReference type="Rhea" id="RHEA-COMP:11426"/>
        <dbReference type="ChEBI" id="CHEBI:15378"/>
        <dbReference type="ChEBI" id="CHEBI:33019"/>
        <dbReference type="ChEBI" id="CHEBI:43176"/>
        <dbReference type="ChEBI" id="CHEBI:43474"/>
        <dbReference type="ChEBI" id="CHEBI:68546"/>
        <dbReference type="EC" id="2.7.4.28"/>
    </reaction>
</comment>
<gene>
    <name evidence="6" type="ORF">Loak_1662</name>
</gene>
<dbReference type="GO" id="GO:0043531">
    <property type="term" value="F:ADP binding"/>
    <property type="evidence" value="ECO:0007669"/>
    <property type="project" value="UniProtKB-UniRule"/>
</dbReference>
<evidence type="ECO:0000256" key="4">
    <source>
        <dbReference type="ARBA" id="ARBA00022777"/>
    </source>
</evidence>
<dbReference type="Pfam" id="PF03618">
    <property type="entry name" value="Kinase-PPPase"/>
    <property type="match status" value="1"/>
</dbReference>
<keyword evidence="3 5" id="KW-0547">Nucleotide-binding</keyword>
<name>A0A0W0X0B0_9GAMM</name>
<reference evidence="6 7" key="1">
    <citation type="submission" date="2015-11" db="EMBL/GenBank/DDBJ databases">
        <title>Genomic analysis of 38 Legionella species identifies large and diverse effector repertoires.</title>
        <authorList>
            <person name="Burstein D."/>
            <person name="Amaro F."/>
            <person name="Zusman T."/>
            <person name="Lifshitz Z."/>
            <person name="Cohen O."/>
            <person name="Gilbert J.A."/>
            <person name="Pupko T."/>
            <person name="Shuman H.A."/>
            <person name="Segal G."/>
        </authorList>
    </citation>
    <scope>NUCLEOTIDE SEQUENCE [LARGE SCALE GENOMIC DNA]</scope>
    <source>
        <strain evidence="6 7">Oak Ridge-10</strain>
    </source>
</reference>
<dbReference type="PATRIC" id="fig|29423.5.peg.1741"/>
<accession>A0A0W0X0B0</accession>
<feature type="binding site" evidence="5">
    <location>
        <begin position="152"/>
        <end position="159"/>
    </location>
    <ligand>
        <name>ADP</name>
        <dbReference type="ChEBI" id="CHEBI:456216"/>
    </ligand>
</feature>
<evidence type="ECO:0000256" key="2">
    <source>
        <dbReference type="ARBA" id="ARBA00022679"/>
    </source>
</evidence>
<organism evidence="6 7">
    <name type="scientific">Legionella oakridgensis</name>
    <dbReference type="NCBI Taxonomy" id="29423"/>
    <lineage>
        <taxon>Bacteria</taxon>
        <taxon>Pseudomonadati</taxon>
        <taxon>Pseudomonadota</taxon>
        <taxon>Gammaproteobacteria</taxon>
        <taxon>Legionellales</taxon>
        <taxon>Legionellaceae</taxon>
        <taxon>Legionella</taxon>
    </lineage>
</organism>
<dbReference type="PANTHER" id="PTHR31756:SF3">
    <property type="entry name" value="PYRUVATE, PHOSPHATE DIKINASE REGULATORY PROTEIN 1, CHLOROPLASTIC"/>
    <property type="match status" value="1"/>
</dbReference>
<evidence type="ECO:0000256" key="3">
    <source>
        <dbReference type="ARBA" id="ARBA00022741"/>
    </source>
</evidence>
<dbReference type="InterPro" id="IPR026530">
    <property type="entry name" value="PSRP"/>
</dbReference>
<evidence type="ECO:0000313" key="7">
    <source>
        <dbReference type="Proteomes" id="UP000054858"/>
    </source>
</evidence>